<dbReference type="PANTHER" id="PTHR22642:SF20">
    <property type="entry name" value="AMIDOHYDROLASE 3 DOMAIN-CONTAINING PROTEIN"/>
    <property type="match status" value="1"/>
</dbReference>
<dbReference type="Gene3D" id="3.20.20.140">
    <property type="entry name" value="Metal-dependent hydrolases"/>
    <property type="match status" value="1"/>
</dbReference>
<keyword evidence="3" id="KW-1185">Reference proteome</keyword>
<dbReference type="SUPFAM" id="SSF51338">
    <property type="entry name" value="Composite domain of metallo-dependent hydrolases"/>
    <property type="match status" value="1"/>
</dbReference>
<dbReference type="InterPro" id="IPR032466">
    <property type="entry name" value="Metal_Hydrolase"/>
</dbReference>
<evidence type="ECO:0000313" key="2">
    <source>
        <dbReference type="EMBL" id="KAF9884953.1"/>
    </source>
</evidence>
<dbReference type="CDD" id="cd01300">
    <property type="entry name" value="YtcJ_like"/>
    <property type="match status" value="1"/>
</dbReference>
<dbReference type="Proteomes" id="UP001194746">
    <property type="component" value="Unassembled WGS sequence"/>
</dbReference>
<name>A0AAD4GR19_ASPNN</name>
<organism evidence="2 3">
    <name type="scientific">Aspergillus nanangensis</name>
    <dbReference type="NCBI Taxonomy" id="2582783"/>
    <lineage>
        <taxon>Eukaryota</taxon>
        <taxon>Fungi</taxon>
        <taxon>Dikarya</taxon>
        <taxon>Ascomycota</taxon>
        <taxon>Pezizomycotina</taxon>
        <taxon>Eurotiomycetes</taxon>
        <taxon>Eurotiomycetidae</taxon>
        <taxon>Eurotiales</taxon>
        <taxon>Aspergillaceae</taxon>
        <taxon>Aspergillus</taxon>
        <taxon>Aspergillus subgen. Circumdati</taxon>
    </lineage>
</organism>
<dbReference type="SUPFAM" id="SSF51556">
    <property type="entry name" value="Metallo-dependent hydrolases"/>
    <property type="match status" value="1"/>
</dbReference>
<evidence type="ECO:0000313" key="3">
    <source>
        <dbReference type="Proteomes" id="UP001194746"/>
    </source>
</evidence>
<dbReference type="InterPro" id="IPR013108">
    <property type="entry name" value="Amidohydro_3"/>
</dbReference>
<feature type="domain" description="Amidohydrolase 3" evidence="1">
    <location>
        <begin position="57"/>
        <end position="538"/>
    </location>
</feature>
<dbReference type="InterPro" id="IPR033932">
    <property type="entry name" value="YtcJ-like"/>
</dbReference>
<reference evidence="2" key="2">
    <citation type="submission" date="2020-02" db="EMBL/GenBank/DDBJ databases">
        <authorList>
            <person name="Gilchrist C.L.M."/>
            <person name="Chooi Y.-H."/>
        </authorList>
    </citation>
    <scope>NUCLEOTIDE SEQUENCE</scope>
    <source>
        <strain evidence="2">MST-FP2251</strain>
    </source>
</reference>
<reference evidence="2" key="1">
    <citation type="journal article" date="2019" name="Beilstein J. Org. Chem.">
        <title>Nanangenines: drimane sesquiterpenoids as the dominant metabolite cohort of a novel Australian fungus, Aspergillus nanangensis.</title>
        <authorList>
            <person name="Lacey H.J."/>
            <person name="Gilchrist C.L.M."/>
            <person name="Crombie A."/>
            <person name="Kalaitzis J.A."/>
            <person name="Vuong D."/>
            <person name="Rutledge P.J."/>
            <person name="Turner P."/>
            <person name="Pitt J.I."/>
            <person name="Lacey E."/>
            <person name="Chooi Y.H."/>
            <person name="Piggott A.M."/>
        </authorList>
    </citation>
    <scope>NUCLEOTIDE SEQUENCE</scope>
    <source>
        <strain evidence="2">MST-FP2251</strain>
    </source>
</reference>
<evidence type="ECO:0000259" key="1">
    <source>
        <dbReference type="Pfam" id="PF07969"/>
    </source>
</evidence>
<dbReference type="EMBL" id="VCAU01000107">
    <property type="protein sequence ID" value="KAF9884953.1"/>
    <property type="molecule type" value="Genomic_DNA"/>
</dbReference>
<dbReference type="Pfam" id="PF07969">
    <property type="entry name" value="Amidohydro_3"/>
    <property type="match status" value="1"/>
</dbReference>
<gene>
    <name evidence="2" type="ORF">FE257_000862</name>
</gene>
<dbReference type="GO" id="GO:0016810">
    <property type="term" value="F:hydrolase activity, acting on carbon-nitrogen (but not peptide) bonds"/>
    <property type="evidence" value="ECO:0007669"/>
    <property type="project" value="InterPro"/>
</dbReference>
<dbReference type="PANTHER" id="PTHR22642">
    <property type="entry name" value="IMIDAZOLONEPROPIONASE"/>
    <property type="match status" value="1"/>
</dbReference>
<comment type="caution">
    <text evidence="2">The sequence shown here is derived from an EMBL/GenBank/DDBJ whole genome shotgun (WGS) entry which is preliminary data.</text>
</comment>
<dbReference type="Gene3D" id="3.10.310.70">
    <property type="match status" value="1"/>
</dbReference>
<proteinExistence type="predicted"/>
<dbReference type="AlphaFoldDB" id="A0AAD4GR19"/>
<protein>
    <recommendedName>
        <fullName evidence="1">Amidohydrolase 3 domain-containing protein</fullName>
    </recommendedName>
</protein>
<dbReference type="Gene3D" id="2.30.40.10">
    <property type="entry name" value="Urease, subunit C, domain 1"/>
    <property type="match status" value="1"/>
</dbReference>
<sequence>MSKHVLTNGRIYTATGKFHEENAAFNRCMVVAGDKITFVGDTDDALVRKAIEDGASVTDLDNRVVVPGIIEAHTHLLLFGTWLMKLDISHCKSLEEIQSSVLEYAKAHPDLPRLLCRGWYQHTTNGRAFATDLDGIDPRPIYIESEDLHSTWCNTAAAKELPIHRLGKEDSPTTVARDVDGNPTGLFAEVAQFHVVWHHQIVSMSQEDKFRALDTVFELYVNSGYTGAIDLAMDEIMWDTLVKYREQKGIPIHVGSHWLVTNGCSRDELLNRVDQVIEMYETWHPSRNPEFCVLGIKLILDGVVDGCTAAVSNPFPGHTSLVPPVWDTEELTLVIQRATDAGMQVAIHAVGDVVITQAIDAIEQAGAGGKRHRMEHIEFPAAEDIRRMGELGIIASIQPGHCDPFAVRTYAQMVGPQLWERAFPYKKFLDGQAVLAIGTDAPSASHLPMPTVYTATTRRSARVPTMTAQTHADQALTLSQAMYAFTAGAAYARHAETWTGSLAAGMRADFVIIDTEWDAEVLLEAKIAQTWSKGKQIFKT</sequence>
<accession>A0AAD4GR19</accession>
<dbReference type="InterPro" id="IPR011059">
    <property type="entry name" value="Metal-dep_hydrolase_composite"/>
</dbReference>